<keyword evidence="2" id="KW-0472">Membrane</keyword>
<evidence type="ECO:0000313" key="4">
    <source>
        <dbReference type="Proteomes" id="UP000185612"/>
    </source>
</evidence>
<evidence type="ECO:0000256" key="2">
    <source>
        <dbReference type="SAM" id="Phobius"/>
    </source>
</evidence>
<gene>
    <name evidence="3" type="ORF">BSZ40_08175</name>
</gene>
<dbReference type="AlphaFoldDB" id="A0A1Q5PUN3"/>
<proteinExistence type="predicted"/>
<keyword evidence="2" id="KW-0812">Transmembrane</keyword>
<name>A0A1Q5PUN3_9ACTO</name>
<reference evidence="4" key="1">
    <citation type="submission" date="2016-12" db="EMBL/GenBank/DDBJ databases">
        <authorList>
            <person name="Meng X."/>
        </authorList>
    </citation>
    <scope>NUCLEOTIDE SEQUENCE [LARGE SCALE GENOMIC DNA]</scope>
    <source>
        <strain evidence="4">DSM 20732</strain>
    </source>
</reference>
<dbReference type="OrthoDB" id="5143471at2"/>
<dbReference type="EMBL" id="MQVS01000008">
    <property type="protein sequence ID" value="OKL51277.1"/>
    <property type="molecule type" value="Genomic_DNA"/>
</dbReference>
<keyword evidence="4" id="KW-1185">Reference proteome</keyword>
<feature type="transmembrane region" description="Helical" evidence="2">
    <location>
        <begin position="120"/>
        <end position="137"/>
    </location>
</feature>
<protein>
    <submittedName>
        <fullName evidence="3">Uncharacterized protein</fullName>
    </submittedName>
</protein>
<dbReference type="Gene3D" id="1.20.120.20">
    <property type="entry name" value="Apolipoprotein"/>
    <property type="match status" value="1"/>
</dbReference>
<sequence length="229" mass="24560">MSWCKKKKAEAKVRSFAGRAAGTAADLGMLAVGKAQDGLDWLTPRAERAWTQAQVRAAAANTRLREDYVPRVQRALHEANVAAHGEGTLSERAQHVAASARKALAEPPAKAKRRRGLRTLGWLLVGAAAAGAGYVAWRRTQPVDDPWAEDYWAESTVVPSDLQARAAGAMDAVKAKVGEAKERVADALKDGRSEAKDAARDVKDAAKDARSEAKDVVRDVKDAAKDKLS</sequence>
<comment type="caution">
    <text evidence="3">The sequence shown here is derived from an EMBL/GenBank/DDBJ whole genome shotgun (WGS) entry which is preliminary data.</text>
</comment>
<accession>A0A1Q5PUN3</accession>
<evidence type="ECO:0000313" key="3">
    <source>
        <dbReference type="EMBL" id="OKL51277.1"/>
    </source>
</evidence>
<dbReference type="STRING" id="52770.BSZ40_08175"/>
<evidence type="ECO:0000256" key="1">
    <source>
        <dbReference type="SAM" id="MobiDB-lite"/>
    </source>
</evidence>
<dbReference type="Proteomes" id="UP000185612">
    <property type="component" value="Unassembled WGS sequence"/>
</dbReference>
<keyword evidence="2" id="KW-1133">Transmembrane helix</keyword>
<feature type="region of interest" description="Disordered" evidence="1">
    <location>
        <begin position="188"/>
        <end position="229"/>
    </location>
</feature>
<dbReference type="RefSeq" id="WP_073825119.1">
    <property type="nucleotide sequence ID" value="NZ_JAUNKL010000053.1"/>
</dbReference>
<organism evidence="3 4">
    <name type="scientific">Buchananella hordeovulneris</name>
    <dbReference type="NCBI Taxonomy" id="52770"/>
    <lineage>
        <taxon>Bacteria</taxon>
        <taxon>Bacillati</taxon>
        <taxon>Actinomycetota</taxon>
        <taxon>Actinomycetes</taxon>
        <taxon>Actinomycetales</taxon>
        <taxon>Actinomycetaceae</taxon>
        <taxon>Buchananella</taxon>
    </lineage>
</organism>